<name>A0A5E4BIJ3_MARMO</name>
<organism evidence="1 2">
    <name type="scientific">Marmota monax</name>
    <name type="common">Woodchuck</name>
    <dbReference type="NCBI Taxonomy" id="9995"/>
    <lineage>
        <taxon>Eukaryota</taxon>
        <taxon>Metazoa</taxon>
        <taxon>Chordata</taxon>
        <taxon>Craniata</taxon>
        <taxon>Vertebrata</taxon>
        <taxon>Euteleostomi</taxon>
        <taxon>Mammalia</taxon>
        <taxon>Eutheria</taxon>
        <taxon>Euarchontoglires</taxon>
        <taxon>Glires</taxon>
        <taxon>Rodentia</taxon>
        <taxon>Sciuromorpha</taxon>
        <taxon>Sciuridae</taxon>
        <taxon>Xerinae</taxon>
        <taxon>Marmotini</taxon>
        <taxon>Marmota</taxon>
    </lineage>
</organism>
<evidence type="ECO:0000313" key="1">
    <source>
        <dbReference type="EMBL" id="VTJ69533.1"/>
    </source>
</evidence>
<comment type="caution">
    <text evidence="1">The sequence shown here is derived from an EMBL/GenBank/DDBJ whole genome shotgun (WGS) entry which is preliminary data.</text>
</comment>
<feature type="non-terminal residue" evidence="1">
    <location>
        <position position="1"/>
    </location>
</feature>
<dbReference type="AlphaFoldDB" id="A0A5E4BIJ3"/>
<accession>A0A5E4BIJ3</accession>
<proteinExistence type="predicted"/>
<protein>
    <submittedName>
        <fullName evidence="1">Uncharacterized protein</fullName>
    </submittedName>
</protein>
<dbReference type="EMBL" id="CABDUW010000464">
    <property type="protein sequence ID" value="VTJ69533.1"/>
    <property type="molecule type" value="Genomic_DNA"/>
</dbReference>
<sequence length="49" mass="5531">GLLGRTSLSSEIVSSGYELRMAQPCSPWMASISEFQMLIDPEWNERLTL</sequence>
<gene>
    <name evidence="1" type="ORF">MONAX_5E047225</name>
</gene>
<dbReference type="Proteomes" id="UP000335636">
    <property type="component" value="Unassembled WGS sequence"/>
</dbReference>
<reference evidence="1" key="1">
    <citation type="submission" date="2019-04" db="EMBL/GenBank/DDBJ databases">
        <authorList>
            <person name="Alioto T."/>
            <person name="Alioto T."/>
        </authorList>
    </citation>
    <scope>NUCLEOTIDE SEQUENCE [LARGE SCALE GENOMIC DNA]</scope>
</reference>
<evidence type="ECO:0000313" key="2">
    <source>
        <dbReference type="Proteomes" id="UP000335636"/>
    </source>
</evidence>
<keyword evidence="2" id="KW-1185">Reference proteome</keyword>